<evidence type="ECO:0000313" key="7">
    <source>
        <dbReference type="EMBL" id="PYI38555.1"/>
    </source>
</evidence>
<feature type="transmembrane region" description="Helical" evidence="6">
    <location>
        <begin position="212"/>
        <end position="232"/>
    </location>
</feature>
<comment type="caution">
    <text evidence="7">The sequence shown here is derived from an EMBL/GenBank/DDBJ whole genome shotgun (WGS) entry which is preliminary data.</text>
</comment>
<evidence type="ECO:0000256" key="3">
    <source>
        <dbReference type="ARBA" id="ARBA00022692"/>
    </source>
</evidence>
<evidence type="ECO:0000256" key="1">
    <source>
        <dbReference type="ARBA" id="ARBA00004141"/>
    </source>
</evidence>
<sequence length="240" mass="26285">MGSAVTIPIHETRRIMMGFIPYVIASVVHVGARFANNEALAAPTKLLLLPLLIVAVLVSLRSLGGDFSERYLASKGAWTLLLLGLFFSWLGDGAGTFFPFAPTVPMMLLCFGLAHLCYMRLFWKHLTVRALSWWALLFAGWWVVLLIIMWPRAGGLAVAVALYGLVLGGTAVLSTRCHALVLFGGLFFLSSDTILAFRLFALELMPDWTSGMVMLTYTIGQGLITAGAILTLHQIQARRL</sequence>
<dbReference type="AlphaFoldDB" id="A0A2V5IPR0"/>
<gene>
    <name evidence="7" type="ORF">CVS30_09485</name>
</gene>
<evidence type="ECO:0000256" key="4">
    <source>
        <dbReference type="ARBA" id="ARBA00022989"/>
    </source>
</evidence>
<protein>
    <recommendedName>
        <fullName evidence="9">Lysoplasmalogenase</fullName>
    </recommendedName>
</protein>
<feature type="transmembrane region" description="Helical" evidence="6">
    <location>
        <begin position="15"/>
        <end position="34"/>
    </location>
</feature>
<name>A0A2V5IPR0_9MICC</name>
<comment type="subcellular location">
    <subcellularLocation>
        <location evidence="1">Membrane</location>
        <topology evidence="1">Multi-pass membrane protein</topology>
    </subcellularLocation>
</comment>
<evidence type="ECO:0000256" key="6">
    <source>
        <dbReference type="SAM" id="Phobius"/>
    </source>
</evidence>
<evidence type="ECO:0000256" key="5">
    <source>
        <dbReference type="ARBA" id="ARBA00023136"/>
    </source>
</evidence>
<keyword evidence="3 6" id="KW-0812">Transmembrane</keyword>
<keyword evidence="5 6" id="KW-0472">Membrane</keyword>
<accession>A0A2V5IPR0</accession>
<reference evidence="7 8" key="1">
    <citation type="submission" date="2018-05" db="EMBL/GenBank/DDBJ databases">
        <title>Genetic diversity of glacier-inhabiting Cryobacterium bacteria in China and description of Cryobacterium mengkeensis sp. nov. and Arthrobacter glacialis sp. nov.</title>
        <authorList>
            <person name="Liu Q."/>
            <person name="Xin Y.-H."/>
        </authorList>
    </citation>
    <scope>NUCLEOTIDE SEQUENCE [LARGE SCALE GENOMIC DNA]</scope>
    <source>
        <strain evidence="7 8">B7</strain>
    </source>
</reference>
<dbReference type="RefSeq" id="WP_110485095.1">
    <property type="nucleotide sequence ID" value="NZ_QJVC01000007.1"/>
</dbReference>
<feature type="transmembrane region" description="Helical" evidence="6">
    <location>
        <begin position="40"/>
        <end position="60"/>
    </location>
</feature>
<dbReference type="Pfam" id="PF07947">
    <property type="entry name" value="YhhN"/>
    <property type="match status" value="1"/>
</dbReference>
<keyword evidence="4 6" id="KW-1133">Transmembrane helix</keyword>
<feature type="transmembrane region" description="Helical" evidence="6">
    <location>
        <begin position="130"/>
        <end position="150"/>
    </location>
</feature>
<feature type="transmembrane region" description="Helical" evidence="6">
    <location>
        <begin position="156"/>
        <end position="173"/>
    </location>
</feature>
<dbReference type="OrthoDB" id="4773026at2"/>
<comment type="similarity">
    <text evidence="2">Belongs to the TMEM86 family.</text>
</comment>
<evidence type="ECO:0008006" key="9">
    <source>
        <dbReference type="Google" id="ProtNLM"/>
    </source>
</evidence>
<feature type="transmembrane region" description="Helical" evidence="6">
    <location>
        <begin position="97"/>
        <end position="118"/>
    </location>
</feature>
<dbReference type="GO" id="GO:0016020">
    <property type="term" value="C:membrane"/>
    <property type="evidence" value="ECO:0007669"/>
    <property type="project" value="UniProtKB-SubCell"/>
</dbReference>
<evidence type="ECO:0000256" key="2">
    <source>
        <dbReference type="ARBA" id="ARBA00007375"/>
    </source>
</evidence>
<evidence type="ECO:0000313" key="8">
    <source>
        <dbReference type="Proteomes" id="UP000247980"/>
    </source>
</evidence>
<feature type="transmembrane region" description="Helical" evidence="6">
    <location>
        <begin position="180"/>
        <end position="200"/>
    </location>
</feature>
<organism evidence="7 8">
    <name type="scientific">Arthrobacter psychrolactophilus</name>
    <dbReference type="NCBI Taxonomy" id="92442"/>
    <lineage>
        <taxon>Bacteria</taxon>
        <taxon>Bacillati</taxon>
        <taxon>Actinomycetota</taxon>
        <taxon>Actinomycetes</taxon>
        <taxon>Micrococcales</taxon>
        <taxon>Micrococcaceae</taxon>
        <taxon>Arthrobacter</taxon>
    </lineage>
</organism>
<dbReference type="PANTHER" id="PTHR31885:SF6">
    <property type="entry name" value="GH04784P"/>
    <property type="match status" value="1"/>
</dbReference>
<proteinExistence type="inferred from homology"/>
<keyword evidence="8" id="KW-1185">Reference proteome</keyword>
<dbReference type="GO" id="GO:0016787">
    <property type="term" value="F:hydrolase activity"/>
    <property type="evidence" value="ECO:0007669"/>
    <property type="project" value="TreeGrafter"/>
</dbReference>
<dbReference type="PANTHER" id="PTHR31885">
    <property type="entry name" value="GH04784P"/>
    <property type="match status" value="1"/>
</dbReference>
<dbReference type="Proteomes" id="UP000247980">
    <property type="component" value="Unassembled WGS sequence"/>
</dbReference>
<dbReference type="InterPro" id="IPR012506">
    <property type="entry name" value="TMEM86B-like"/>
</dbReference>
<dbReference type="EMBL" id="QJVC01000007">
    <property type="protein sequence ID" value="PYI38555.1"/>
    <property type="molecule type" value="Genomic_DNA"/>
</dbReference>